<evidence type="ECO:0000313" key="2">
    <source>
        <dbReference type="EMBL" id="MEX3746048.1"/>
    </source>
</evidence>
<sequence length="126" mass="14518">MQNLKLIGSKTEQEIREILIKSNQSLLKKDENGRLLEVIQHAYPEMKTAYILHWIPEQGEDIYKVLINDSIIAEIELERNNCKTEATIQNITLRQYLQGLSKLNQIKLSVALDLAKQDLTVLNCLD</sequence>
<protein>
    <submittedName>
        <fullName evidence="2">Uncharacterized protein</fullName>
    </submittedName>
</protein>
<reference evidence="2 3" key="1">
    <citation type="submission" date="2024-07" db="EMBL/GenBank/DDBJ databases">
        <title>Characterization of a bacterium isolated from hydrolysated instant sea cucumber by whole-genome sequencing and metabolomics.</title>
        <authorList>
            <person name="Luo X."/>
            <person name="Zhang Z."/>
            <person name="Zheng Z."/>
            <person name="Zhang W."/>
            <person name="Ming T."/>
            <person name="Jiao L."/>
            <person name="Su X."/>
            <person name="Kong F."/>
            <person name="Xu J."/>
        </authorList>
    </citation>
    <scope>NUCLEOTIDE SEQUENCE [LARGE SCALE GENOMIC DNA]</scope>
    <source>
        <strain evidence="2 3">XL-2024</strain>
    </source>
</reference>
<organism evidence="2 3">
    <name type="scientific">Lysinibacillus xylanilyticus</name>
    <dbReference type="NCBI Taxonomy" id="582475"/>
    <lineage>
        <taxon>Bacteria</taxon>
        <taxon>Bacillati</taxon>
        <taxon>Bacillota</taxon>
        <taxon>Bacilli</taxon>
        <taxon>Bacillales</taxon>
        <taxon>Bacillaceae</taxon>
        <taxon>Lysinibacillus</taxon>
    </lineage>
</organism>
<dbReference type="EMBL" id="JBFRHK010000007">
    <property type="protein sequence ID" value="MEX3746048.1"/>
    <property type="molecule type" value="Genomic_DNA"/>
</dbReference>
<dbReference type="EMBL" id="JBFRHK010000006">
    <property type="protein sequence ID" value="MEX3745748.1"/>
    <property type="molecule type" value="Genomic_DNA"/>
</dbReference>
<evidence type="ECO:0000313" key="1">
    <source>
        <dbReference type="EMBL" id="MEX3745748.1"/>
    </source>
</evidence>
<dbReference type="Proteomes" id="UP001558534">
    <property type="component" value="Unassembled WGS sequence"/>
</dbReference>
<keyword evidence="3" id="KW-1185">Reference proteome</keyword>
<proteinExistence type="predicted"/>
<evidence type="ECO:0000313" key="3">
    <source>
        <dbReference type="Proteomes" id="UP001558534"/>
    </source>
</evidence>
<accession>A0ABV3VYY3</accession>
<comment type="caution">
    <text evidence="2">The sequence shown here is derived from an EMBL/GenBank/DDBJ whole genome shotgun (WGS) entry which is preliminary data.</text>
</comment>
<dbReference type="RefSeq" id="WP_368636625.1">
    <property type="nucleotide sequence ID" value="NZ_JBFRHK010000006.1"/>
</dbReference>
<gene>
    <name evidence="1" type="ORF">AB1300_11435</name>
    <name evidence="2" type="ORF">AB1300_12980</name>
</gene>
<name>A0ABV3VYY3_9BACI</name>